<dbReference type="GO" id="GO:0043565">
    <property type="term" value="F:sequence-specific DNA binding"/>
    <property type="evidence" value="ECO:0007669"/>
    <property type="project" value="InterPro"/>
</dbReference>
<evidence type="ECO:0000256" key="2">
    <source>
        <dbReference type="ARBA" id="ARBA00023125"/>
    </source>
</evidence>
<dbReference type="SUPFAM" id="SSF46689">
    <property type="entry name" value="Homeodomain-like"/>
    <property type="match status" value="1"/>
</dbReference>
<dbReference type="Proteomes" id="UP000261023">
    <property type="component" value="Unassembled WGS sequence"/>
</dbReference>
<organism evidence="5 6">
    <name type="scientific">Hungatella hathewayi</name>
    <dbReference type="NCBI Taxonomy" id="154046"/>
    <lineage>
        <taxon>Bacteria</taxon>
        <taxon>Bacillati</taxon>
        <taxon>Bacillota</taxon>
        <taxon>Clostridia</taxon>
        <taxon>Lachnospirales</taxon>
        <taxon>Lachnospiraceae</taxon>
        <taxon>Hungatella</taxon>
    </lineage>
</organism>
<name>A0A3E3DCC9_9FIRM</name>
<evidence type="ECO:0000259" key="4">
    <source>
        <dbReference type="PROSITE" id="PS01124"/>
    </source>
</evidence>
<proteinExistence type="predicted"/>
<feature type="domain" description="HTH araC/xylS-type" evidence="4">
    <location>
        <begin position="36"/>
        <end position="86"/>
    </location>
</feature>
<dbReference type="RefSeq" id="WP_025531087.1">
    <property type="nucleotide sequence ID" value="NZ_QTJW01000032.1"/>
</dbReference>
<evidence type="ECO:0000256" key="1">
    <source>
        <dbReference type="ARBA" id="ARBA00023015"/>
    </source>
</evidence>
<dbReference type="OrthoDB" id="9803764at2"/>
<keyword evidence="1" id="KW-0805">Transcription regulation</keyword>
<evidence type="ECO:0000313" key="5">
    <source>
        <dbReference type="EMBL" id="RGD66905.1"/>
    </source>
</evidence>
<accession>A0A3E3DCC9</accession>
<comment type="caution">
    <text evidence="5">The sequence shown here is derived from an EMBL/GenBank/DDBJ whole genome shotgun (WGS) entry which is preliminary data.</text>
</comment>
<dbReference type="InterPro" id="IPR018060">
    <property type="entry name" value="HTH_AraC"/>
</dbReference>
<sequence>MSLLNLLFFHITTAVPYRIPSEAELNKAYMKTKKMRSILSYIEANYQEKLLLSDVARHEHLSVTYLLHFFTENFGLNFQEYLSNLRYLNNVFKKNYGYPQTIPS</sequence>
<dbReference type="PROSITE" id="PS01124">
    <property type="entry name" value="HTH_ARAC_FAMILY_2"/>
    <property type="match status" value="1"/>
</dbReference>
<dbReference type="Gene3D" id="1.10.10.60">
    <property type="entry name" value="Homeodomain-like"/>
    <property type="match status" value="1"/>
</dbReference>
<keyword evidence="2" id="KW-0238">DNA-binding</keyword>
<keyword evidence="3" id="KW-0804">Transcription</keyword>
<dbReference type="PANTHER" id="PTHR43280:SF2">
    <property type="entry name" value="HTH-TYPE TRANSCRIPTIONAL REGULATOR EXSA"/>
    <property type="match status" value="1"/>
</dbReference>
<reference evidence="5 6" key="1">
    <citation type="submission" date="2018-08" db="EMBL/GenBank/DDBJ databases">
        <title>A genome reference for cultivated species of the human gut microbiota.</title>
        <authorList>
            <person name="Zou Y."/>
            <person name="Xue W."/>
            <person name="Luo G."/>
        </authorList>
    </citation>
    <scope>NUCLEOTIDE SEQUENCE [LARGE SCALE GENOMIC DNA]</scope>
    <source>
        <strain evidence="5 6">AF19-13AC</strain>
    </source>
</reference>
<dbReference type="EMBL" id="QTJW01000032">
    <property type="protein sequence ID" value="RGD66905.1"/>
    <property type="molecule type" value="Genomic_DNA"/>
</dbReference>
<evidence type="ECO:0000313" key="6">
    <source>
        <dbReference type="Proteomes" id="UP000261023"/>
    </source>
</evidence>
<dbReference type="PANTHER" id="PTHR43280">
    <property type="entry name" value="ARAC-FAMILY TRANSCRIPTIONAL REGULATOR"/>
    <property type="match status" value="1"/>
</dbReference>
<dbReference type="GO" id="GO:0003700">
    <property type="term" value="F:DNA-binding transcription factor activity"/>
    <property type="evidence" value="ECO:0007669"/>
    <property type="project" value="InterPro"/>
</dbReference>
<dbReference type="InterPro" id="IPR009057">
    <property type="entry name" value="Homeodomain-like_sf"/>
</dbReference>
<evidence type="ECO:0000256" key="3">
    <source>
        <dbReference type="ARBA" id="ARBA00023163"/>
    </source>
</evidence>
<dbReference type="AlphaFoldDB" id="A0A3E3DCC9"/>
<gene>
    <name evidence="5" type="ORF">DWX31_29925</name>
</gene>
<protein>
    <submittedName>
        <fullName evidence="5">AraC family transcriptional regulator</fullName>
    </submittedName>
</protein>